<evidence type="ECO:0000313" key="1">
    <source>
        <dbReference type="EMBL" id="KAK9088565.1"/>
    </source>
</evidence>
<evidence type="ECO:0000313" key="2">
    <source>
        <dbReference type="Proteomes" id="UP001419268"/>
    </source>
</evidence>
<reference evidence="1 2" key="1">
    <citation type="submission" date="2024-01" db="EMBL/GenBank/DDBJ databases">
        <title>Genome assemblies of Stephania.</title>
        <authorList>
            <person name="Yang L."/>
        </authorList>
    </citation>
    <scope>NUCLEOTIDE SEQUENCE [LARGE SCALE GENOMIC DNA]</scope>
    <source>
        <strain evidence="1">JXDWG</strain>
        <tissue evidence="1">Leaf</tissue>
    </source>
</reference>
<organism evidence="1 2">
    <name type="scientific">Stephania cephalantha</name>
    <dbReference type="NCBI Taxonomy" id="152367"/>
    <lineage>
        <taxon>Eukaryota</taxon>
        <taxon>Viridiplantae</taxon>
        <taxon>Streptophyta</taxon>
        <taxon>Embryophyta</taxon>
        <taxon>Tracheophyta</taxon>
        <taxon>Spermatophyta</taxon>
        <taxon>Magnoliopsida</taxon>
        <taxon>Ranunculales</taxon>
        <taxon>Menispermaceae</taxon>
        <taxon>Menispermoideae</taxon>
        <taxon>Cissampelideae</taxon>
        <taxon>Stephania</taxon>
    </lineage>
</organism>
<dbReference type="AlphaFoldDB" id="A0AAP0EAP5"/>
<dbReference type="EMBL" id="JBBNAG010000012">
    <property type="protein sequence ID" value="KAK9088565.1"/>
    <property type="molecule type" value="Genomic_DNA"/>
</dbReference>
<sequence length="147" mass="17268">MSGIENLPNYGLNTSFRRGNLARIDRLAILYDFAERNRAKIECRELRERKPKSRGLGNNVRLNEEKLGRPPTALELCLYFHTKDHDGVIFLDQRVERIVDYTLRDELREFQERLARMEKALMDRLGISFRPPQDVSDDSETNDDLDD</sequence>
<accession>A0AAP0EAP5</accession>
<comment type="caution">
    <text evidence="1">The sequence shown here is derived from an EMBL/GenBank/DDBJ whole genome shotgun (WGS) entry which is preliminary data.</text>
</comment>
<keyword evidence="2" id="KW-1185">Reference proteome</keyword>
<dbReference type="Proteomes" id="UP001419268">
    <property type="component" value="Unassembled WGS sequence"/>
</dbReference>
<name>A0AAP0EAP5_9MAGN</name>
<protein>
    <submittedName>
        <fullName evidence="1">Uncharacterized protein</fullName>
    </submittedName>
</protein>
<gene>
    <name evidence="1" type="ORF">Scep_027647</name>
</gene>
<proteinExistence type="predicted"/>